<protein>
    <submittedName>
        <fullName evidence="2">Helix-turn-helix transcriptional regulator</fullName>
    </submittedName>
</protein>
<accession>A0A972FTM5</accession>
<keyword evidence="3" id="KW-1185">Reference proteome</keyword>
<dbReference type="GO" id="GO:0003677">
    <property type="term" value="F:DNA binding"/>
    <property type="evidence" value="ECO:0007669"/>
    <property type="project" value="InterPro"/>
</dbReference>
<dbReference type="InterPro" id="IPR010982">
    <property type="entry name" value="Lambda_DNA-bd_dom_sf"/>
</dbReference>
<comment type="caution">
    <text evidence="2">The sequence shown here is derived from an EMBL/GenBank/DDBJ whole genome shotgun (WGS) entry which is preliminary data.</text>
</comment>
<dbReference type="Pfam" id="PF13560">
    <property type="entry name" value="HTH_31"/>
    <property type="match status" value="1"/>
</dbReference>
<gene>
    <name evidence="2" type="ORF">G6047_13765</name>
</gene>
<dbReference type="AlphaFoldDB" id="A0A972FTM5"/>
<dbReference type="Proteomes" id="UP000712080">
    <property type="component" value="Unassembled WGS sequence"/>
</dbReference>
<reference evidence="2" key="1">
    <citation type="submission" date="2020-02" db="EMBL/GenBank/DDBJ databases">
        <title>Flavobacterium sp. genome.</title>
        <authorList>
            <person name="Jung H.S."/>
            <person name="Baek J.H."/>
            <person name="Jeon C.O."/>
        </authorList>
    </citation>
    <scope>NUCLEOTIDE SEQUENCE</scope>
    <source>
        <strain evidence="2">SE-s28</strain>
    </source>
</reference>
<evidence type="ECO:0000259" key="1">
    <source>
        <dbReference type="PROSITE" id="PS50943"/>
    </source>
</evidence>
<dbReference type="RefSeq" id="WP_169528193.1">
    <property type="nucleotide sequence ID" value="NZ_JAAMPU010000107.1"/>
</dbReference>
<name>A0A972FTM5_9FLAO</name>
<proteinExistence type="predicted"/>
<organism evidence="2 3">
    <name type="scientific">Flavobacterium silvaticum</name>
    <dbReference type="NCBI Taxonomy" id="1852020"/>
    <lineage>
        <taxon>Bacteria</taxon>
        <taxon>Pseudomonadati</taxon>
        <taxon>Bacteroidota</taxon>
        <taxon>Flavobacteriia</taxon>
        <taxon>Flavobacteriales</taxon>
        <taxon>Flavobacteriaceae</taxon>
        <taxon>Flavobacterium</taxon>
    </lineage>
</organism>
<dbReference type="EMBL" id="JAAMPU010000107">
    <property type="protein sequence ID" value="NMH29104.1"/>
    <property type="molecule type" value="Genomic_DNA"/>
</dbReference>
<dbReference type="SUPFAM" id="SSF47413">
    <property type="entry name" value="lambda repressor-like DNA-binding domains"/>
    <property type="match status" value="1"/>
</dbReference>
<dbReference type="PROSITE" id="PS50943">
    <property type="entry name" value="HTH_CROC1"/>
    <property type="match status" value="1"/>
</dbReference>
<sequence length="118" mass="13740">MKEMLKEAREAIGLKQHEVARLLKIDPALLSKFESGQRMPTRDQIENFAELYQCDRQELVTRWLTQKLLDTINEEPLATKALKRVLSQLDTSETESAETDIQKVLREMEAIKAELRKK</sequence>
<evidence type="ECO:0000313" key="3">
    <source>
        <dbReference type="Proteomes" id="UP000712080"/>
    </source>
</evidence>
<dbReference type="CDD" id="cd00093">
    <property type="entry name" value="HTH_XRE"/>
    <property type="match status" value="1"/>
</dbReference>
<dbReference type="InterPro" id="IPR001387">
    <property type="entry name" value="Cro/C1-type_HTH"/>
</dbReference>
<feature type="domain" description="HTH cro/C1-type" evidence="1">
    <location>
        <begin position="5"/>
        <end position="59"/>
    </location>
</feature>
<dbReference type="Gene3D" id="1.10.260.40">
    <property type="entry name" value="lambda repressor-like DNA-binding domains"/>
    <property type="match status" value="1"/>
</dbReference>
<dbReference type="SMART" id="SM00530">
    <property type="entry name" value="HTH_XRE"/>
    <property type="match status" value="1"/>
</dbReference>
<evidence type="ECO:0000313" key="2">
    <source>
        <dbReference type="EMBL" id="NMH29104.1"/>
    </source>
</evidence>